<dbReference type="EMBL" id="KI546092">
    <property type="protein sequence ID" value="EST45551.1"/>
    <property type="molecule type" value="Genomic_DNA"/>
</dbReference>
<evidence type="ECO:0000256" key="2">
    <source>
        <dbReference type="ARBA" id="ARBA00022603"/>
    </source>
</evidence>
<keyword evidence="14" id="KW-1185">Reference proteome</keyword>
<evidence type="ECO:0000256" key="10">
    <source>
        <dbReference type="ARBA" id="ARBA00048167"/>
    </source>
</evidence>
<name>V6LPA9_9EUKA</name>
<evidence type="ECO:0000256" key="11">
    <source>
        <dbReference type="PIRSR" id="PIRSR016958-1"/>
    </source>
</evidence>
<keyword evidence="2 12" id="KW-0489">Methyltransferase</keyword>
<keyword evidence="4 11" id="KW-0949">S-adenosyl-L-methionine</keyword>
<proteinExistence type="inferred from homology"/>
<sequence length="237" mass="27801">MQYQNQLLWMKGLQIPSNQEVSYELIVEKMKNSQQYYNISKNHYQCNVSPTIDGMLGGLSYVHEPETQWSVKYLKNILQHYDIVANLCLDVGAGIGRVTEHVLSKIFISVDTVENNQQYSVIQKCTRQKYIQEAQLFLIDQTYDLIWIQWVIGHLTDQDLLQMFKNFAKMTKYIVIKDNLCTQGFMFDSTDANILRNFHLFEDIVKQAGFIIKESEIPDTWPKNLYPIQAILLQRME</sequence>
<evidence type="ECO:0000256" key="7">
    <source>
        <dbReference type="ARBA" id="ARBA00043129"/>
    </source>
</evidence>
<evidence type="ECO:0000256" key="4">
    <source>
        <dbReference type="ARBA" id="ARBA00022691"/>
    </source>
</evidence>
<dbReference type="PANTHER" id="PTHR12753">
    <property type="entry name" value="AD-003 - RELATED"/>
    <property type="match status" value="1"/>
</dbReference>
<reference evidence="13" key="2">
    <citation type="submission" date="2020-12" db="EMBL/GenBank/DDBJ databases">
        <title>New Spironucleus salmonicida genome in near-complete chromosomes.</title>
        <authorList>
            <person name="Xu F."/>
            <person name="Kurt Z."/>
            <person name="Jimenez-Gonzalez A."/>
            <person name="Astvaldsson A."/>
            <person name="Andersson J.O."/>
            <person name="Svard S.G."/>
        </authorList>
    </citation>
    <scope>NUCLEOTIDE SEQUENCE</scope>
    <source>
        <strain evidence="13">ATCC 50377</strain>
    </source>
</reference>
<comment type="catalytic activity">
    <reaction evidence="10">
        <text>N-terminal L-alanyl-L-prolyl-L-lysyl-[protein] + 3 S-adenosyl-L-methionine = N-terminal N,N,N-trimethyl-L-alanyl-L-prolyl-L-lysyl-[protein] + 3 S-adenosyl-L-homocysteine + 3 H(+)</text>
        <dbReference type="Rhea" id="RHEA:54712"/>
        <dbReference type="Rhea" id="RHEA-COMP:13785"/>
        <dbReference type="Rhea" id="RHEA-COMP:13971"/>
        <dbReference type="ChEBI" id="CHEBI:15378"/>
        <dbReference type="ChEBI" id="CHEBI:57856"/>
        <dbReference type="ChEBI" id="CHEBI:59789"/>
        <dbReference type="ChEBI" id="CHEBI:138057"/>
        <dbReference type="ChEBI" id="CHEBI:138315"/>
        <dbReference type="EC" id="2.1.1.244"/>
    </reaction>
</comment>
<evidence type="ECO:0000256" key="9">
    <source>
        <dbReference type="ARBA" id="ARBA00047885"/>
    </source>
</evidence>
<dbReference type="Pfam" id="PF05891">
    <property type="entry name" value="Methyltransf_PK"/>
    <property type="match status" value="1"/>
</dbReference>
<keyword evidence="3 12" id="KW-0808">Transferase</keyword>
<dbReference type="PANTHER" id="PTHR12753:SF0">
    <property type="entry name" value="ALPHA N-TERMINAL PROTEIN METHYLTRANSFERASE 1"/>
    <property type="match status" value="1"/>
</dbReference>
<accession>V6LPA9</accession>
<feature type="binding site" evidence="11">
    <location>
        <position position="97"/>
    </location>
    <ligand>
        <name>S-adenosyl-L-methionine</name>
        <dbReference type="ChEBI" id="CHEBI:59789"/>
    </ligand>
</feature>
<dbReference type="InterPro" id="IPR029063">
    <property type="entry name" value="SAM-dependent_MTases_sf"/>
</dbReference>
<organism evidence="12">
    <name type="scientific">Spironucleus salmonicida</name>
    <dbReference type="NCBI Taxonomy" id="348837"/>
    <lineage>
        <taxon>Eukaryota</taxon>
        <taxon>Metamonada</taxon>
        <taxon>Diplomonadida</taxon>
        <taxon>Hexamitidae</taxon>
        <taxon>Hexamitinae</taxon>
        <taxon>Spironucleus</taxon>
    </lineage>
</organism>
<gene>
    <name evidence="12" type="ORF">SS50377_14517</name>
    <name evidence="13" type="ORF">SS50377_28339</name>
</gene>
<evidence type="ECO:0000313" key="12">
    <source>
        <dbReference type="EMBL" id="EST45551.1"/>
    </source>
</evidence>
<dbReference type="GO" id="GO:0071885">
    <property type="term" value="F:N-terminal protein N-methyltransferase activity"/>
    <property type="evidence" value="ECO:0007669"/>
    <property type="project" value="UniProtKB-EC"/>
</dbReference>
<dbReference type="EC" id="2.1.1.244" evidence="5"/>
<dbReference type="OrthoDB" id="1298661at2759"/>
<feature type="binding site" evidence="11">
    <location>
        <position position="92"/>
    </location>
    <ligand>
        <name>S-adenosyl-L-methionine</name>
        <dbReference type="ChEBI" id="CHEBI:59789"/>
    </ligand>
</feature>
<dbReference type="GO" id="GO:0032259">
    <property type="term" value="P:methylation"/>
    <property type="evidence" value="ECO:0007669"/>
    <property type="project" value="UniProtKB-KW"/>
</dbReference>
<comment type="similarity">
    <text evidence="1">Belongs to the methyltransferase superfamily. NTM1 family.</text>
</comment>
<comment type="catalytic activity">
    <reaction evidence="8">
        <text>N-terminal L-seryl-L-prolyl-L-lysyl-[protein] + 3 S-adenosyl-L-methionine = N-terminal N,N,N-trimethyl-L-seryl-L-prolyl-L-lysyl-[protein] + 3 S-adenosyl-L-homocysteine + 3 H(+)</text>
        <dbReference type="Rhea" id="RHEA:54724"/>
        <dbReference type="Rhea" id="RHEA-COMP:13789"/>
        <dbReference type="Rhea" id="RHEA-COMP:13973"/>
        <dbReference type="ChEBI" id="CHEBI:15378"/>
        <dbReference type="ChEBI" id="CHEBI:57856"/>
        <dbReference type="ChEBI" id="CHEBI:59789"/>
        <dbReference type="ChEBI" id="CHEBI:138061"/>
        <dbReference type="ChEBI" id="CHEBI:138317"/>
        <dbReference type="EC" id="2.1.1.244"/>
    </reaction>
</comment>
<evidence type="ECO:0000313" key="13">
    <source>
        <dbReference type="EMBL" id="KAH0570361.1"/>
    </source>
</evidence>
<evidence type="ECO:0000256" key="5">
    <source>
        <dbReference type="ARBA" id="ARBA00039112"/>
    </source>
</evidence>
<dbReference type="Proteomes" id="UP000018208">
    <property type="component" value="Unassembled WGS sequence"/>
</dbReference>
<dbReference type="Gene3D" id="3.40.50.150">
    <property type="entry name" value="Vaccinia Virus protein VP39"/>
    <property type="match status" value="1"/>
</dbReference>
<dbReference type="InterPro" id="IPR008576">
    <property type="entry name" value="MeTrfase_NTM1"/>
</dbReference>
<evidence type="ECO:0000256" key="6">
    <source>
        <dbReference type="ARBA" id="ARBA00039449"/>
    </source>
</evidence>
<dbReference type="SUPFAM" id="SSF53335">
    <property type="entry name" value="S-adenosyl-L-methionine-dependent methyltransferases"/>
    <property type="match status" value="1"/>
</dbReference>
<protein>
    <recommendedName>
        <fullName evidence="6">Alpha N-terminal protein methyltransferase 1</fullName>
        <ecNumber evidence="5">2.1.1.244</ecNumber>
    </recommendedName>
    <alternativeName>
        <fullName evidence="7">X-Pro-Lys N-terminal protein methyltransferase 1</fullName>
    </alternativeName>
</protein>
<dbReference type="PIRSF" id="PIRSF016958">
    <property type="entry name" value="DUF858_MeTrfase_lik"/>
    <property type="match status" value="1"/>
</dbReference>
<evidence type="ECO:0000256" key="3">
    <source>
        <dbReference type="ARBA" id="ARBA00022679"/>
    </source>
</evidence>
<dbReference type="EMBL" id="AUWU02000008">
    <property type="protein sequence ID" value="KAH0570361.1"/>
    <property type="molecule type" value="Genomic_DNA"/>
</dbReference>
<dbReference type="AlphaFoldDB" id="V6LPA9"/>
<evidence type="ECO:0000256" key="8">
    <source>
        <dbReference type="ARBA" id="ARBA00047306"/>
    </source>
</evidence>
<feature type="binding site" evidence="11">
    <location>
        <position position="149"/>
    </location>
    <ligand>
        <name>S-adenosyl-L-methionine</name>
        <dbReference type="ChEBI" id="CHEBI:59789"/>
    </ligand>
</feature>
<comment type="catalytic activity">
    <reaction evidence="9">
        <text>N-terminal L-prolyl-L-prolyl-L-lysyl-[protein] + 2 S-adenosyl-L-methionine = N-terminal N,N-dimethyl-L-prolyl-L-prolyl-L-lysyl-[protein] + 2 S-adenosyl-L-homocysteine + 2 H(+)</text>
        <dbReference type="Rhea" id="RHEA:54736"/>
        <dbReference type="Rhea" id="RHEA-COMP:13787"/>
        <dbReference type="Rhea" id="RHEA-COMP:13974"/>
        <dbReference type="ChEBI" id="CHEBI:15378"/>
        <dbReference type="ChEBI" id="CHEBI:57856"/>
        <dbReference type="ChEBI" id="CHEBI:59789"/>
        <dbReference type="ChEBI" id="CHEBI:138059"/>
        <dbReference type="ChEBI" id="CHEBI:138318"/>
        <dbReference type="EC" id="2.1.1.244"/>
    </reaction>
</comment>
<evidence type="ECO:0000313" key="14">
    <source>
        <dbReference type="Proteomes" id="UP000018208"/>
    </source>
</evidence>
<dbReference type="VEuPathDB" id="GiardiaDB:SS50377_28339"/>
<evidence type="ECO:0000256" key="1">
    <source>
        <dbReference type="ARBA" id="ARBA00009059"/>
    </source>
</evidence>
<dbReference type="GO" id="GO:0005737">
    <property type="term" value="C:cytoplasm"/>
    <property type="evidence" value="ECO:0007669"/>
    <property type="project" value="TreeGrafter"/>
</dbReference>
<reference evidence="12 13" key="1">
    <citation type="journal article" date="2014" name="PLoS Genet.">
        <title>The Genome of Spironucleus salmonicida Highlights a Fish Pathogen Adapted to Fluctuating Environments.</title>
        <authorList>
            <person name="Xu F."/>
            <person name="Jerlstrom-Hultqvist J."/>
            <person name="Einarsson E."/>
            <person name="Astvaldsson A."/>
            <person name="Svard S.G."/>
            <person name="Andersson J.O."/>
        </authorList>
    </citation>
    <scope>NUCLEOTIDE SEQUENCE</scope>
    <source>
        <strain evidence="13">ATCC 50377</strain>
    </source>
</reference>